<dbReference type="PANTHER" id="PTHR23048">
    <property type="entry name" value="MYOSIN LIGHT CHAIN 1, 3"/>
    <property type="match status" value="1"/>
</dbReference>
<dbReference type="PANTHER" id="PTHR23048:SF0">
    <property type="entry name" value="CALMODULIN LIKE 3"/>
    <property type="match status" value="1"/>
</dbReference>
<dbReference type="Pfam" id="PF13499">
    <property type="entry name" value="EF-hand_7"/>
    <property type="match status" value="2"/>
</dbReference>
<evidence type="ECO:0000256" key="2">
    <source>
        <dbReference type="ARBA" id="ARBA00022737"/>
    </source>
</evidence>
<reference evidence="6" key="1">
    <citation type="submission" date="2016-05" db="EMBL/GenBank/DDBJ databases">
        <title>Comparative genomics of biotechnologically important yeasts.</title>
        <authorList>
            <consortium name="DOE Joint Genome Institute"/>
            <person name="Riley R."/>
            <person name="Haridas S."/>
            <person name="Wolfe K.H."/>
            <person name="Lopes M.R."/>
            <person name="Hittinger C.T."/>
            <person name="Goker M."/>
            <person name="Salamov A."/>
            <person name="Wisecaver J."/>
            <person name="Long T.M."/>
            <person name="Aerts A.L."/>
            <person name="Barry K."/>
            <person name="Choi C."/>
            <person name="Clum A."/>
            <person name="Coughlan A.Y."/>
            <person name="Deshpande S."/>
            <person name="Douglass A.P."/>
            <person name="Hanson S.J."/>
            <person name="Klenk H.-P."/>
            <person name="Labutti K."/>
            <person name="Lapidus A."/>
            <person name="Lindquist E."/>
            <person name="Lipzen A."/>
            <person name="Meier-Kolthoff J.P."/>
            <person name="Ohm R.A."/>
            <person name="Otillar R.P."/>
            <person name="Pangilinan J."/>
            <person name="Peng Y."/>
            <person name="Rokas A."/>
            <person name="Rosa C.A."/>
            <person name="Scheuner C."/>
            <person name="Sibirny A.A."/>
            <person name="Slot J.C."/>
            <person name="Stielow J.B."/>
            <person name="Sun H."/>
            <person name="Kurtzman C.P."/>
            <person name="Blackwell M."/>
            <person name="Grigoriev I.V."/>
            <person name="Jeffries T.W."/>
        </authorList>
    </citation>
    <scope>NUCLEOTIDE SEQUENCE [LARGE SCALE GENOMIC DNA]</scope>
    <source>
        <strain evidence="6">DSM 1968</strain>
    </source>
</reference>
<gene>
    <name evidence="5" type="ORF">ASCRUDRAFT_34061</name>
</gene>
<dbReference type="SUPFAM" id="SSF47473">
    <property type="entry name" value="EF-hand"/>
    <property type="match status" value="1"/>
</dbReference>
<accession>A0A1D2VIL2</accession>
<dbReference type="FunFam" id="1.10.238.10:FF:000181">
    <property type="entry name" value="CALML5 isoform 1"/>
    <property type="match status" value="1"/>
</dbReference>
<evidence type="ECO:0000313" key="6">
    <source>
        <dbReference type="Proteomes" id="UP000095038"/>
    </source>
</evidence>
<dbReference type="EMBL" id="KV454479">
    <property type="protein sequence ID" value="ODV61465.1"/>
    <property type="molecule type" value="Genomic_DNA"/>
</dbReference>
<dbReference type="AlphaFoldDB" id="A0A1D2VIL2"/>
<dbReference type="PROSITE" id="PS00018">
    <property type="entry name" value="EF_HAND_1"/>
    <property type="match status" value="4"/>
</dbReference>
<dbReference type="PROSITE" id="PS50222">
    <property type="entry name" value="EF_HAND_2"/>
    <property type="match status" value="4"/>
</dbReference>
<feature type="domain" description="EF-hand" evidence="4">
    <location>
        <begin position="116"/>
        <end position="146"/>
    </location>
</feature>
<dbReference type="InterPro" id="IPR011992">
    <property type="entry name" value="EF-hand-dom_pair"/>
</dbReference>
<protein>
    <submittedName>
        <fullName evidence="5">EF-hand</fullName>
    </submittedName>
</protein>
<feature type="domain" description="EF-hand" evidence="4">
    <location>
        <begin position="7"/>
        <end position="42"/>
    </location>
</feature>
<dbReference type="Proteomes" id="UP000095038">
    <property type="component" value="Unassembled WGS sequence"/>
</dbReference>
<dbReference type="InterPro" id="IPR018247">
    <property type="entry name" value="EF_Hand_1_Ca_BS"/>
</dbReference>
<dbReference type="GeneID" id="30964123"/>
<name>A0A1D2VIL2_9ASCO</name>
<dbReference type="InterPro" id="IPR050230">
    <property type="entry name" value="CALM/Myosin/TropC-like"/>
</dbReference>
<evidence type="ECO:0000313" key="5">
    <source>
        <dbReference type="EMBL" id="ODV61465.1"/>
    </source>
</evidence>
<keyword evidence="3" id="KW-0106">Calcium</keyword>
<feature type="domain" description="EF-hand" evidence="4">
    <location>
        <begin position="80"/>
        <end position="115"/>
    </location>
</feature>
<sequence length="146" mass="16491">MNHLNKQQLEEFKEAFSLFDVDKSGTISIEELASAMRSLGQNPTNAELQDMINEIDANSDGTIDFQEFVVMMTRTIHDSDTDAELREAFRVFDKDSNGTVSFDELKEALASIGERLNDAEIRAMFAEADTNNDGEIDFEEFKSLLH</sequence>
<dbReference type="GO" id="GO:0016460">
    <property type="term" value="C:myosin II complex"/>
    <property type="evidence" value="ECO:0007669"/>
    <property type="project" value="TreeGrafter"/>
</dbReference>
<dbReference type="OrthoDB" id="26525at2759"/>
<dbReference type="InParanoid" id="A0A1D2VIL2"/>
<dbReference type="FunFam" id="1.10.238.10:FF:000251">
    <property type="entry name" value="Calmodulin-related protein 97A"/>
    <property type="match status" value="1"/>
</dbReference>
<proteinExistence type="predicted"/>
<evidence type="ECO:0000259" key="4">
    <source>
        <dbReference type="PROSITE" id="PS50222"/>
    </source>
</evidence>
<dbReference type="STRING" id="1344418.A0A1D2VIL2"/>
<keyword evidence="2" id="KW-0677">Repeat</keyword>
<dbReference type="SMART" id="SM00054">
    <property type="entry name" value="EFh"/>
    <property type="match status" value="4"/>
</dbReference>
<evidence type="ECO:0000256" key="3">
    <source>
        <dbReference type="ARBA" id="ARBA00022837"/>
    </source>
</evidence>
<feature type="domain" description="EF-hand" evidence="4">
    <location>
        <begin position="43"/>
        <end position="78"/>
    </location>
</feature>
<dbReference type="GO" id="GO:0005509">
    <property type="term" value="F:calcium ion binding"/>
    <property type="evidence" value="ECO:0007669"/>
    <property type="project" value="InterPro"/>
</dbReference>
<organism evidence="5 6">
    <name type="scientific">Ascoidea rubescens DSM 1968</name>
    <dbReference type="NCBI Taxonomy" id="1344418"/>
    <lineage>
        <taxon>Eukaryota</taxon>
        <taxon>Fungi</taxon>
        <taxon>Dikarya</taxon>
        <taxon>Ascomycota</taxon>
        <taxon>Saccharomycotina</taxon>
        <taxon>Saccharomycetes</taxon>
        <taxon>Ascoideaceae</taxon>
        <taxon>Ascoidea</taxon>
    </lineage>
</organism>
<keyword evidence="1" id="KW-0479">Metal-binding</keyword>
<dbReference type="InterPro" id="IPR002048">
    <property type="entry name" value="EF_hand_dom"/>
</dbReference>
<dbReference type="Gene3D" id="1.10.238.10">
    <property type="entry name" value="EF-hand"/>
    <property type="match status" value="3"/>
</dbReference>
<keyword evidence="6" id="KW-1185">Reference proteome</keyword>
<dbReference type="RefSeq" id="XP_020047772.1">
    <property type="nucleotide sequence ID" value="XM_020190487.1"/>
</dbReference>
<evidence type="ECO:0000256" key="1">
    <source>
        <dbReference type="ARBA" id="ARBA00022723"/>
    </source>
</evidence>